<proteinExistence type="inferred from homology"/>
<dbReference type="GO" id="GO:0005886">
    <property type="term" value="C:plasma membrane"/>
    <property type="evidence" value="ECO:0007669"/>
    <property type="project" value="UniProtKB-SubCell"/>
</dbReference>
<keyword evidence="3" id="KW-0813">Transport</keyword>
<keyword evidence="6" id="KW-1133">Transmembrane helix</keyword>
<feature type="non-terminal residue" evidence="12">
    <location>
        <position position="108"/>
    </location>
</feature>
<dbReference type="PANTHER" id="PTHR42985:SF40">
    <property type="entry name" value="LD47995P-RELATED"/>
    <property type="match status" value="1"/>
</dbReference>
<comment type="caution">
    <text evidence="12">The sequence shown here is derived from an EMBL/GenBank/DDBJ whole genome shotgun (WGS) entry which is preliminary data.</text>
</comment>
<keyword evidence="7" id="KW-0915">Sodium</keyword>
<dbReference type="Proteomes" id="UP000749559">
    <property type="component" value="Unassembled WGS sequence"/>
</dbReference>
<dbReference type="PROSITE" id="PS50283">
    <property type="entry name" value="NA_SOLUT_SYMP_3"/>
    <property type="match status" value="1"/>
</dbReference>
<evidence type="ECO:0000313" key="12">
    <source>
        <dbReference type="EMBL" id="CAH1781603.1"/>
    </source>
</evidence>
<name>A0A8J1Y1T9_OWEFU</name>
<evidence type="ECO:0000256" key="11">
    <source>
        <dbReference type="RuleBase" id="RU362091"/>
    </source>
</evidence>
<reference evidence="12" key="1">
    <citation type="submission" date="2022-03" db="EMBL/GenBank/DDBJ databases">
        <authorList>
            <person name="Martin C."/>
        </authorList>
    </citation>
    <scope>NUCLEOTIDE SEQUENCE</scope>
</reference>
<keyword evidence="8" id="KW-0406">Ion transport</keyword>
<keyword evidence="13" id="KW-1185">Reference proteome</keyword>
<dbReference type="GO" id="GO:0015293">
    <property type="term" value="F:symporter activity"/>
    <property type="evidence" value="ECO:0007669"/>
    <property type="project" value="TreeGrafter"/>
</dbReference>
<evidence type="ECO:0000256" key="7">
    <source>
        <dbReference type="ARBA" id="ARBA00023053"/>
    </source>
</evidence>
<protein>
    <submittedName>
        <fullName evidence="12">Uncharacterized protein</fullName>
    </submittedName>
</protein>
<sequence length="108" mass="11553">MVIGSVGFVAIVGVVMYAPAIALEAVTGLPTWVSILIMAAVATFYTTLGGIKAVIWTDVFQFLIIMIGMIIALAMGCSRVGGFANMWDLCQRGGRIQPIDFDLNPLTR</sequence>
<keyword evidence="9" id="KW-0472">Membrane</keyword>
<evidence type="ECO:0000256" key="9">
    <source>
        <dbReference type="ARBA" id="ARBA00023136"/>
    </source>
</evidence>
<organism evidence="12 13">
    <name type="scientific">Owenia fusiformis</name>
    <name type="common">Polychaete worm</name>
    <dbReference type="NCBI Taxonomy" id="6347"/>
    <lineage>
        <taxon>Eukaryota</taxon>
        <taxon>Metazoa</taxon>
        <taxon>Spiralia</taxon>
        <taxon>Lophotrochozoa</taxon>
        <taxon>Annelida</taxon>
        <taxon>Polychaeta</taxon>
        <taxon>Sedentaria</taxon>
        <taxon>Canalipalpata</taxon>
        <taxon>Sabellida</taxon>
        <taxon>Oweniida</taxon>
        <taxon>Oweniidae</taxon>
        <taxon>Owenia</taxon>
    </lineage>
</organism>
<keyword evidence="5" id="KW-0812">Transmembrane</keyword>
<evidence type="ECO:0000313" key="13">
    <source>
        <dbReference type="Proteomes" id="UP000749559"/>
    </source>
</evidence>
<dbReference type="AlphaFoldDB" id="A0A8J1Y1T9"/>
<dbReference type="PANTHER" id="PTHR42985">
    <property type="entry name" value="SODIUM-COUPLED MONOCARBOXYLATE TRANSPORTER"/>
    <property type="match status" value="1"/>
</dbReference>
<gene>
    <name evidence="12" type="ORF">OFUS_LOCUS8164</name>
</gene>
<evidence type="ECO:0000256" key="1">
    <source>
        <dbReference type="ARBA" id="ARBA00004651"/>
    </source>
</evidence>
<dbReference type="Gene3D" id="1.20.1730.10">
    <property type="entry name" value="Sodium/glucose cotransporter"/>
    <property type="match status" value="1"/>
</dbReference>
<comment type="similarity">
    <text evidence="2 11">Belongs to the sodium:solute symporter (SSF) (TC 2.A.21) family.</text>
</comment>
<accession>A0A8J1Y1T9</accession>
<evidence type="ECO:0000256" key="4">
    <source>
        <dbReference type="ARBA" id="ARBA00022475"/>
    </source>
</evidence>
<dbReference type="OrthoDB" id="10043921at2759"/>
<evidence type="ECO:0000256" key="2">
    <source>
        <dbReference type="ARBA" id="ARBA00006434"/>
    </source>
</evidence>
<dbReference type="InterPro" id="IPR038377">
    <property type="entry name" value="Na/Glc_symporter_sf"/>
</dbReference>
<dbReference type="Pfam" id="PF00474">
    <property type="entry name" value="SSF"/>
    <property type="match status" value="1"/>
</dbReference>
<comment type="subcellular location">
    <subcellularLocation>
        <location evidence="1">Cell membrane</location>
        <topology evidence="1">Multi-pass membrane protein</topology>
    </subcellularLocation>
</comment>
<keyword evidence="4" id="KW-1003">Cell membrane</keyword>
<evidence type="ECO:0000256" key="8">
    <source>
        <dbReference type="ARBA" id="ARBA00023065"/>
    </source>
</evidence>
<evidence type="ECO:0000256" key="5">
    <source>
        <dbReference type="ARBA" id="ARBA00022692"/>
    </source>
</evidence>
<evidence type="ECO:0000256" key="10">
    <source>
        <dbReference type="ARBA" id="ARBA00023201"/>
    </source>
</evidence>
<keyword evidence="10" id="KW-0739">Sodium transport</keyword>
<dbReference type="GO" id="GO:0006814">
    <property type="term" value="P:sodium ion transport"/>
    <property type="evidence" value="ECO:0007669"/>
    <property type="project" value="UniProtKB-KW"/>
</dbReference>
<evidence type="ECO:0000256" key="3">
    <source>
        <dbReference type="ARBA" id="ARBA00022448"/>
    </source>
</evidence>
<dbReference type="InterPro" id="IPR001734">
    <property type="entry name" value="Na/solute_symporter"/>
</dbReference>
<dbReference type="EMBL" id="CAIIXF020000004">
    <property type="protein sequence ID" value="CAH1781603.1"/>
    <property type="molecule type" value="Genomic_DNA"/>
</dbReference>
<dbReference type="InterPro" id="IPR051163">
    <property type="entry name" value="Sodium:Solute_Symporter_SSF"/>
</dbReference>
<evidence type="ECO:0000256" key="6">
    <source>
        <dbReference type="ARBA" id="ARBA00022989"/>
    </source>
</evidence>